<dbReference type="InterPro" id="IPR002937">
    <property type="entry name" value="Amino_oxidase"/>
</dbReference>
<evidence type="ECO:0000256" key="5">
    <source>
        <dbReference type="RuleBase" id="RU362075"/>
    </source>
</evidence>
<keyword evidence="8" id="KW-1185">Reference proteome</keyword>
<evidence type="ECO:0000313" key="7">
    <source>
        <dbReference type="EMBL" id="GAE27758.1"/>
    </source>
</evidence>
<evidence type="ECO:0000256" key="2">
    <source>
        <dbReference type="ARBA" id="ARBA00022746"/>
    </source>
</evidence>
<dbReference type="PANTHER" id="PTHR43734">
    <property type="entry name" value="PHYTOENE DESATURASE"/>
    <property type="match status" value="1"/>
</dbReference>
<organism evidence="7 8">
    <name type="scientific">Halalkalibacter wakoensis JCM 9140</name>
    <dbReference type="NCBI Taxonomy" id="1236970"/>
    <lineage>
        <taxon>Bacteria</taxon>
        <taxon>Bacillati</taxon>
        <taxon>Bacillota</taxon>
        <taxon>Bacilli</taxon>
        <taxon>Bacillales</taxon>
        <taxon>Bacillaceae</taxon>
        <taxon>Halalkalibacter</taxon>
    </lineage>
</organism>
<gene>
    <name evidence="7" type="ORF">JCM9140_3915</name>
</gene>
<dbReference type="Pfam" id="PF01593">
    <property type="entry name" value="Amino_oxidase"/>
    <property type="match status" value="1"/>
</dbReference>
<feature type="domain" description="Amine oxidase" evidence="6">
    <location>
        <begin position="47"/>
        <end position="358"/>
    </location>
</feature>
<keyword evidence="3 5" id="KW-0560">Oxidoreductase</keyword>
<evidence type="ECO:0000256" key="4">
    <source>
        <dbReference type="ARBA" id="ARBA00038322"/>
    </source>
</evidence>
<evidence type="ECO:0000259" key="6">
    <source>
        <dbReference type="Pfam" id="PF01593"/>
    </source>
</evidence>
<dbReference type="GO" id="GO:0016491">
    <property type="term" value="F:oxidoreductase activity"/>
    <property type="evidence" value="ECO:0007669"/>
    <property type="project" value="UniProtKB-KW"/>
</dbReference>
<dbReference type="NCBIfam" id="TIGR02734">
    <property type="entry name" value="crtI_fam"/>
    <property type="match status" value="1"/>
</dbReference>
<sequence>MKETDKKMNALLPVLQNQHRSLFDYLRLRALKALPHLSLGQSLYEVLSNYFTDERLKLAFTFQSKYLGMSPWECPGAFSILSFMEHKYGVYHPIGGMHKIPEAMANVVKEYGGRIHLGSGVKRLLLEGRTVVGVELENHEKVYADEVIINADFAHAMSTFVEEQPLKLYSKEKLLKKDYSCSTFMMYVGLDKRYDLPHHTIIFSDDYEKNVKEITKTKELSADPSIYIQNASVSDPTLAPEGSSGLYILAPVPNNFSEIDWEMHKEDFRELVLSQIESRTEFKNLRKHIKVERMLTPRNWESDYFVYKGATFNLAHHLRQMMYFRPHNKFQELNHCWLVGGGTHPGSGLPTIFESGRITTNGIVESHLKKRGVR</sequence>
<dbReference type="InterPro" id="IPR036188">
    <property type="entry name" value="FAD/NAD-bd_sf"/>
</dbReference>
<evidence type="ECO:0000256" key="3">
    <source>
        <dbReference type="ARBA" id="ARBA00023002"/>
    </source>
</evidence>
<protein>
    <submittedName>
        <fullName evidence="7">Phytoene dehydrogenase</fullName>
    </submittedName>
</protein>
<dbReference type="Gene3D" id="3.50.50.60">
    <property type="entry name" value="FAD/NAD(P)-binding domain"/>
    <property type="match status" value="1"/>
</dbReference>
<comment type="pathway">
    <text evidence="1 5">Carotenoid biosynthesis.</text>
</comment>
<accession>W4Q7S6</accession>
<proteinExistence type="inferred from homology"/>
<dbReference type="Proteomes" id="UP000018890">
    <property type="component" value="Unassembled WGS sequence"/>
</dbReference>
<evidence type="ECO:0000256" key="1">
    <source>
        <dbReference type="ARBA" id="ARBA00004829"/>
    </source>
</evidence>
<dbReference type="InterPro" id="IPR014105">
    <property type="entry name" value="Carotenoid/retinoid_OxRdtase"/>
</dbReference>
<name>W4Q7S6_9BACI</name>
<dbReference type="EMBL" id="BAUT01000063">
    <property type="protein sequence ID" value="GAE27758.1"/>
    <property type="molecule type" value="Genomic_DNA"/>
</dbReference>
<dbReference type="SUPFAM" id="SSF51905">
    <property type="entry name" value="FAD/NAD(P)-binding domain"/>
    <property type="match status" value="1"/>
</dbReference>
<comment type="similarity">
    <text evidence="4">Belongs to the carotenoid/retinoid oxidoreductase family. CrtN subfamily.</text>
</comment>
<dbReference type="PANTHER" id="PTHR43734:SF1">
    <property type="entry name" value="PHYTOENE DESATURASE"/>
    <property type="match status" value="1"/>
</dbReference>
<dbReference type="AlphaFoldDB" id="W4Q7S6"/>
<dbReference type="STRING" id="1236970.JCM9140_3915"/>
<evidence type="ECO:0000313" key="8">
    <source>
        <dbReference type="Proteomes" id="UP000018890"/>
    </source>
</evidence>
<dbReference type="GO" id="GO:0016117">
    <property type="term" value="P:carotenoid biosynthetic process"/>
    <property type="evidence" value="ECO:0007669"/>
    <property type="project" value="UniProtKB-KW"/>
</dbReference>
<keyword evidence="2 5" id="KW-0125">Carotenoid biosynthesis</keyword>
<comment type="caution">
    <text evidence="7">The sequence shown here is derived from an EMBL/GenBank/DDBJ whole genome shotgun (WGS) entry which is preliminary data.</text>
</comment>
<reference evidence="7" key="1">
    <citation type="journal article" date="2014" name="Genome Announc.">
        <title>Draft Genome Sequences of Three Alkaliphilic Bacillus Strains, Bacillus wakoensis JCM 9140T, Bacillus akibai JCM 9157T, and Bacillus hemicellulosilyticus JCM 9152T.</title>
        <authorList>
            <person name="Yuki M."/>
            <person name="Oshima K."/>
            <person name="Suda W."/>
            <person name="Oshida Y."/>
            <person name="Kitamura K."/>
            <person name="Iida T."/>
            <person name="Hattori M."/>
            <person name="Ohkuma M."/>
        </authorList>
    </citation>
    <scope>NUCLEOTIDE SEQUENCE [LARGE SCALE GENOMIC DNA]</scope>
    <source>
        <strain evidence="7">JCM 9140</strain>
    </source>
</reference>